<protein>
    <recommendedName>
        <fullName evidence="2">DUF4015 domain-containing protein</fullName>
    </recommendedName>
</protein>
<feature type="non-terminal residue" evidence="1">
    <location>
        <position position="1"/>
    </location>
</feature>
<evidence type="ECO:0000313" key="1">
    <source>
        <dbReference type="EMBL" id="GAH01121.1"/>
    </source>
</evidence>
<dbReference type="Gene3D" id="3.20.20.80">
    <property type="entry name" value="Glycosidases"/>
    <property type="match status" value="1"/>
</dbReference>
<gene>
    <name evidence="1" type="ORF">S01H4_43715</name>
</gene>
<feature type="non-terminal residue" evidence="1">
    <location>
        <position position="284"/>
    </location>
</feature>
<accession>X1BZ51</accession>
<comment type="caution">
    <text evidence="1">The sequence shown here is derived from an EMBL/GenBank/DDBJ whole genome shotgun (WGS) entry which is preliminary data.</text>
</comment>
<reference evidence="1" key="1">
    <citation type="journal article" date="2014" name="Front. Microbiol.">
        <title>High frequency of phylogenetically diverse reductive dehalogenase-homologous genes in deep subseafloor sedimentary metagenomes.</title>
        <authorList>
            <person name="Kawai M."/>
            <person name="Futagami T."/>
            <person name="Toyoda A."/>
            <person name="Takaki Y."/>
            <person name="Nishi S."/>
            <person name="Hori S."/>
            <person name="Arai W."/>
            <person name="Tsubouchi T."/>
            <person name="Morono Y."/>
            <person name="Uchiyama I."/>
            <person name="Ito T."/>
            <person name="Fujiyama A."/>
            <person name="Inagaki F."/>
            <person name="Takami H."/>
        </authorList>
    </citation>
    <scope>NUCLEOTIDE SEQUENCE</scope>
    <source>
        <strain evidence="1">Expedition CK06-06</strain>
    </source>
</reference>
<organism evidence="1">
    <name type="scientific">marine sediment metagenome</name>
    <dbReference type="NCBI Taxonomy" id="412755"/>
    <lineage>
        <taxon>unclassified sequences</taxon>
        <taxon>metagenomes</taxon>
        <taxon>ecological metagenomes</taxon>
    </lineage>
</organism>
<dbReference type="EMBL" id="BART01024145">
    <property type="protein sequence ID" value="GAH01121.1"/>
    <property type="molecule type" value="Genomic_DNA"/>
</dbReference>
<name>X1BZ51_9ZZZZ</name>
<evidence type="ECO:0008006" key="2">
    <source>
        <dbReference type="Google" id="ProtNLM"/>
    </source>
</evidence>
<dbReference type="AlphaFoldDB" id="X1BZ51"/>
<sequence length="284" mass="31858">YSAVMPPKTIKDGAAANIAGKLYKDYKNRTIPCPTYIDGNPHIEKQMAHVRTMARLGMTGIMLDDERFNLKGAGLCFCPRCKTGYRAYLKQHHPDLKPVGLVEVVRQEKKYPRHYEAWLIFRAKGNSLRIAKMNQAFAEAAAKSGRKSTFADPFTAILISPADGTLRKARESQLWDIPSLAKSVDYVCPMIYPSKAKYLPSTIRTLRNIHKNMGGKRNLWVTLNCGYSGGGSILEEHKDVIQYGTLEALMNGCKGVTYWNGYTSHDPLSLEQIAKVYVCCSLMR</sequence>
<proteinExistence type="predicted"/>